<evidence type="ECO:0000313" key="10">
    <source>
        <dbReference type="Proteomes" id="UP000198528"/>
    </source>
</evidence>
<feature type="transmembrane region" description="Helical" evidence="7">
    <location>
        <begin position="260"/>
        <end position="279"/>
    </location>
</feature>
<comment type="similarity">
    <text evidence="2">Belongs to the acyltransferase 3 family.</text>
</comment>
<dbReference type="Proteomes" id="UP000198528">
    <property type="component" value="Unassembled WGS sequence"/>
</dbReference>
<dbReference type="EMBL" id="FMZL01000032">
    <property type="protein sequence ID" value="SDC64857.1"/>
    <property type="molecule type" value="Genomic_DNA"/>
</dbReference>
<feature type="transmembrane region" description="Helical" evidence="7">
    <location>
        <begin position="161"/>
        <end position="179"/>
    </location>
</feature>
<feature type="domain" description="Acyltransferase 3" evidence="8">
    <location>
        <begin position="13"/>
        <end position="346"/>
    </location>
</feature>
<gene>
    <name evidence="9" type="ORF">SAMN04487824_1323</name>
</gene>
<keyword evidence="9" id="KW-0012">Acyltransferase</keyword>
<feature type="transmembrane region" description="Helical" evidence="7">
    <location>
        <begin position="223"/>
        <end position="240"/>
    </location>
</feature>
<accession>A0A1G6NBT3</accession>
<dbReference type="Pfam" id="PF01757">
    <property type="entry name" value="Acyl_transf_3"/>
    <property type="match status" value="1"/>
</dbReference>
<proteinExistence type="inferred from homology"/>
<evidence type="ECO:0000259" key="8">
    <source>
        <dbReference type="Pfam" id="PF01757"/>
    </source>
</evidence>
<evidence type="ECO:0000313" key="9">
    <source>
        <dbReference type="EMBL" id="SDC64857.1"/>
    </source>
</evidence>
<feature type="transmembrane region" description="Helical" evidence="7">
    <location>
        <begin position="90"/>
        <end position="110"/>
    </location>
</feature>
<dbReference type="GO" id="GO:0009246">
    <property type="term" value="P:enterobacterial common antigen biosynthetic process"/>
    <property type="evidence" value="ECO:0007669"/>
    <property type="project" value="TreeGrafter"/>
</dbReference>
<feature type="transmembrane region" description="Helical" evidence="7">
    <location>
        <begin position="17"/>
        <end position="36"/>
    </location>
</feature>
<keyword evidence="9" id="KW-0808">Transferase</keyword>
<name>A0A1G6NBT3_9ACTN</name>
<keyword evidence="3" id="KW-1003">Cell membrane</keyword>
<evidence type="ECO:0000256" key="7">
    <source>
        <dbReference type="SAM" id="Phobius"/>
    </source>
</evidence>
<feature type="transmembrane region" description="Helical" evidence="7">
    <location>
        <begin position="135"/>
        <end position="154"/>
    </location>
</feature>
<dbReference type="InterPro" id="IPR002656">
    <property type="entry name" value="Acyl_transf_3_dom"/>
</dbReference>
<feature type="transmembrane region" description="Helical" evidence="7">
    <location>
        <begin position="300"/>
        <end position="316"/>
    </location>
</feature>
<feature type="transmembrane region" description="Helical" evidence="7">
    <location>
        <begin position="191"/>
        <end position="211"/>
    </location>
</feature>
<keyword evidence="5 7" id="KW-1133">Transmembrane helix</keyword>
<evidence type="ECO:0000256" key="1">
    <source>
        <dbReference type="ARBA" id="ARBA00004651"/>
    </source>
</evidence>
<dbReference type="GO" id="GO:0016413">
    <property type="term" value="F:O-acetyltransferase activity"/>
    <property type="evidence" value="ECO:0007669"/>
    <property type="project" value="TreeGrafter"/>
</dbReference>
<dbReference type="PANTHER" id="PTHR40074:SF2">
    <property type="entry name" value="O-ACETYLTRANSFERASE WECH"/>
    <property type="match status" value="1"/>
</dbReference>
<evidence type="ECO:0000256" key="3">
    <source>
        <dbReference type="ARBA" id="ARBA00022475"/>
    </source>
</evidence>
<dbReference type="GO" id="GO:0005886">
    <property type="term" value="C:plasma membrane"/>
    <property type="evidence" value="ECO:0007669"/>
    <property type="project" value="UniProtKB-SubCell"/>
</dbReference>
<feature type="transmembrane region" description="Helical" evidence="7">
    <location>
        <begin position="328"/>
        <end position="350"/>
    </location>
</feature>
<keyword evidence="10" id="KW-1185">Reference proteome</keyword>
<keyword evidence="4 7" id="KW-0812">Transmembrane</keyword>
<evidence type="ECO:0000256" key="5">
    <source>
        <dbReference type="ARBA" id="ARBA00022989"/>
    </source>
</evidence>
<comment type="subcellular location">
    <subcellularLocation>
        <location evidence="1">Cell membrane</location>
        <topology evidence="1">Multi-pass membrane protein</topology>
    </subcellularLocation>
</comment>
<organism evidence="9 10">
    <name type="scientific">Parafannyhessea umbonata</name>
    <dbReference type="NCBI Taxonomy" id="604330"/>
    <lineage>
        <taxon>Bacteria</taxon>
        <taxon>Bacillati</taxon>
        <taxon>Actinomycetota</taxon>
        <taxon>Coriobacteriia</taxon>
        <taxon>Coriobacteriales</taxon>
        <taxon>Atopobiaceae</taxon>
        <taxon>Parafannyhessea</taxon>
    </lineage>
</organism>
<feature type="transmembrane region" description="Helical" evidence="7">
    <location>
        <begin position="48"/>
        <end position="70"/>
    </location>
</feature>
<reference evidence="10" key="1">
    <citation type="submission" date="2016-10" db="EMBL/GenBank/DDBJ databases">
        <authorList>
            <person name="Varghese N."/>
            <person name="Submissions S."/>
        </authorList>
    </citation>
    <scope>NUCLEOTIDE SEQUENCE [LARGE SCALE GENOMIC DNA]</scope>
    <source>
        <strain evidence="10">DSM 22619</strain>
    </source>
</reference>
<evidence type="ECO:0000256" key="4">
    <source>
        <dbReference type="ARBA" id="ARBA00022692"/>
    </source>
</evidence>
<dbReference type="AlphaFoldDB" id="A0A1G6NBT3"/>
<sequence>METIARKPAVHYRWMDYLNVASCFAVVLLHCSTSIFLNMGDRQWFLDVVYQCLFVFAVPCFFMISGANLLGYRERYDTKTFLRKRFSRVLLTLVLASIIVCICEAQIQAVGQSRPLSLSLGEFLGGFLQNKICDVYWFFYAILAIYLVTPIFSLMAHNQSLLRYCLALSAFSTFVLPVAERFIPGSLSLSYLKIPYVDGWIFYYFLGYYLVHGTKRKMPRPSILALVAAVALAAMIGMTIKTNIGHTVLSDRYAPYDNFYGNASGILAATYATCIFLLFRSKEECMQASRAYGIVRKLSTLSLGIYAFHMVLINVFDLLVPHRILWDLILRPIVVVALTSVIAWLFNLLLKAILAPRSR</sequence>
<dbReference type="RefSeq" id="WP_090847781.1">
    <property type="nucleotide sequence ID" value="NZ_FMZL01000032.1"/>
</dbReference>
<dbReference type="PANTHER" id="PTHR40074">
    <property type="entry name" value="O-ACETYLTRANSFERASE WECH"/>
    <property type="match status" value="1"/>
</dbReference>
<protein>
    <submittedName>
        <fullName evidence="9">Surface polysaccharide O-acyltransferase, integral membrane enzyme</fullName>
    </submittedName>
</protein>
<keyword evidence="6 7" id="KW-0472">Membrane</keyword>
<evidence type="ECO:0000256" key="6">
    <source>
        <dbReference type="ARBA" id="ARBA00023136"/>
    </source>
</evidence>
<evidence type="ECO:0000256" key="2">
    <source>
        <dbReference type="ARBA" id="ARBA00007400"/>
    </source>
</evidence>